<proteinExistence type="predicted"/>
<evidence type="ECO:0008006" key="2">
    <source>
        <dbReference type="Google" id="ProtNLM"/>
    </source>
</evidence>
<dbReference type="Gene3D" id="3.40.50.150">
    <property type="entry name" value="Vaccinia Virus protein VP39"/>
    <property type="match status" value="1"/>
</dbReference>
<dbReference type="InterPro" id="IPR029063">
    <property type="entry name" value="SAM-dependent_MTases_sf"/>
</dbReference>
<protein>
    <recommendedName>
        <fullName evidence="2">Methyltransferase type 11 domain-containing protein</fullName>
    </recommendedName>
</protein>
<dbReference type="AlphaFoldDB" id="X1VQB1"/>
<dbReference type="EMBL" id="BARW01030942">
    <property type="protein sequence ID" value="GAJ11400.1"/>
    <property type="molecule type" value="Genomic_DNA"/>
</dbReference>
<accession>X1VQB1</accession>
<feature type="non-terminal residue" evidence="1">
    <location>
        <position position="1"/>
    </location>
</feature>
<comment type="caution">
    <text evidence="1">The sequence shown here is derived from an EMBL/GenBank/DDBJ whole genome shotgun (WGS) entry which is preliminary data.</text>
</comment>
<dbReference type="Pfam" id="PF13489">
    <property type="entry name" value="Methyltransf_23"/>
    <property type="match status" value="1"/>
</dbReference>
<evidence type="ECO:0000313" key="1">
    <source>
        <dbReference type="EMBL" id="GAJ11400.1"/>
    </source>
</evidence>
<name>X1VQB1_9ZZZZ</name>
<gene>
    <name evidence="1" type="ORF">S12H4_49344</name>
</gene>
<dbReference type="PANTHER" id="PTHR43861">
    <property type="entry name" value="TRANS-ACONITATE 2-METHYLTRANSFERASE-RELATED"/>
    <property type="match status" value="1"/>
</dbReference>
<feature type="non-terminal residue" evidence="1">
    <location>
        <position position="246"/>
    </location>
</feature>
<organism evidence="1">
    <name type="scientific">marine sediment metagenome</name>
    <dbReference type="NCBI Taxonomy" id="412755"/>
    <lineage>
        <taxon>unclassified sequences</taxon>
        <taxon>metagenomes</taxon>
        <taxon>ecological metagenomes</taxon>
    </lineage>
</organism>
<sequence length="246" mass="27593">TLWNESLMEEANCILCGKPGEPAFEKADKFPPHERFRVVRCAACGLRWVSPRPSPAEIGRYYPDTYSWKPETPGPEGLVHRLERAYRFHLLRFETRSMLRRTDLAPGDKVLDVGCGSGDRLLVMKEAGLEPAAVEITPAADYARERLGLDVRRGTLEEAAFDSGAFRAVTLHNVLEHVHDPRSLLAEARRVLAPDGWLVVQVPNAASLQARLFGRRWAAVDAPRDLYYYTPAALIRLLESEGFAVQ</sequence>
<reference evidence="1" key="1">
    <citation type="journal article" date="2014" name="Front. Microbiol.">
        <title>High frequency of phylogenetically diverse reductive dehalogenase-homologous genes in deep subseafloor sedimentary metagenomes.</title>
        <authorList>
            <person name="Kawai M."/>
            <person name="Futagami T."/>
            <person name="Toyoda A."/>
            <person name="Takaki Y."/>
            <person name="Nishi S."/>
            <person name="Hori S."/>
            <person name="Arai W."/>
            <person name="Tsubouchi T."/>
            <person name="Morono Y."/>
            <person name="Uchiyama I."/>
            <person name="Ito T."/>
            <person name="Fujiyama A."/>
            <person name="Inagaki F."/>
            <person name="Takami H."/>
        </authorList>
    </citation>
    <scope>NUCLEOTIDE SEQUENCE</scope>
    <source>
        <strain evidence="1">Expedition CK06-06</strain>
    </source>
</reference>
<dbReference type="CDD" id="cd02440">
    <property type="entry name" value="AdoMet_MTases"/>
    <property type="match status" value="1"/>
</dbReference>
<dbReference type="SUPFAM" id="SSF53335">
    <property type="entry name" value="S-adenosyl-L-methionine-dependent methyltransferases"/>
    <property type="match status" value="1"/>
</dbReference>